<dbReference type="InterPro" id="IPR050789">
    <property type="entry name" value="Diverse_Enzym_Activities"/>
</dbReference>
<evidence type="ECO:0000313" key="3">
    <source>
        <dbReference type="Proteomes" id="UP000578112"/>
    </source>
</evidence>
<dbReference type="RefSeq" id="WP_184994910.1">
    <property type="nucleotide sequence ID" value="NZ_BOMK01000020.1"/>
</dbReference>
<dbReference type="Pfam" id="PF00144">
    <property type="entry name" value="Beta-lactamase"/>
    <property type="match status" value="1"/>
</dbReference>
<dbReference type="PANTHER" id="PTHR43283">
    <property type="entry name" value="BETA-LACTAMASE-RELATED"/>
    <property type="match status" value="1"/>
</dbReference>
<organism evidence="2 3">
    <name type="scientific">Actinoplanes digitatis</name>
    <dbReference type="NCBI Taxonomy" id="1868"/>
    <lineage>
        <taxon>Bacteria</taxon>
        <taxon>Bacillati</taxon>
        <taxon>Actinomycetota</taxon>
        <taxon>Actinomycetes</taxon>
        <taxon>Micromonosporales</taxon>
        <taxon>Micromonosporaceae</taxon>
        <taxon>Actinoplanes</taxon>
    </lineage>
</organism>
<dbReference type="InterPro" id="IPR001466">
    <property type="entry name" value="Beta-lactam-related"/>
</dbReference>
<dbReference type="InterPro" id="IPR012338">
    <property type="entry name" value="Beta-lactam/transpept-like"/>
</dbReference>
<comment type="caution">
    <text evidence="2">The sequence shown here is derived from an EMBL/GenBank/DDBJ whole genome shotgun (WGS) entry which is preliminary data.</text>
</comment>
<sequence length="402" mass="44518">MADVTDQYLYRDALTTGKSWWERQGDLIMRRPFNEWTFTHMNRLLPTERVSRGGFRFPLAGRSRPLALTYRFDGREYTLPDLHRRTFTTAFVVLHRGELVHETYPGTFAGPRARFQLFSLSKSVTSMLIGIALAEGAIGGLDDPVTDYRPDFAGTAYDGTTLADLLDMSSGVGGLEKWDVPGADIKRFEAACLGRGTVLDVLRGARRTALPGARFNYSTLDSQLLGWVLEAATGRTLARYAAERLWSRIGADRDAYYWLSRSRPRTAIGGGSLNATARDVARLGLIMSHEGRIAGEQIVPRSWVRRTAVRNVPHLAVGALGPSGYDHYGYAGQWWTLAGDHRAFAGLGVHGQYLFVDPVADVVIVKTSAWPTEDDEPRDRETITALSRIAEHLSARSAVLTA</sequence>
<gene>
    <name evidence="2" type="ORF">BJ971_004175</name>
</gene>
<evidence type="ECO:0000259" key="1">
    <source>
        <dbReference type="Pfam" id="PF00144"/>
    </source>
</evidence>
<feature type="domain" description="Beta-lactamase-related" evidence="1">
    <location>
        <begin position="88"/>
        <end position="381"/>
    </location>
</feature>
<name>A0A7W7HZJ6_9ACTN</name>
<keyword evidence="3" id="KW-1185">Reference proteome</keyword>
<dbReference type="PANTHER" id="PTHR43283:SF14">
    <property type="entry name" value="BLL8153 PROTEIN"/>
    <property type="match status" value="1"/>
</dbReference>
<dbReference type="Proteomes" id="UP000578112">
    <property type="component" value="Unassembled WGS sequence"/>
</dbReference>
<evidence type="ECO:0000313" key="2">
    <source>
        <dbReference type="EMBL" id="MBB4763619.1"/>
    </source>
</evidence>
<dbReference type="SUPFAM" id="SSF56601">
    <property type="entry name" value="beta-lactamase/transpeptidase-like"/>
    <property type="match status" value="1"/>
</dbReference>
<protein>
    <submittedName>
        <fullName evidence="2">CubicO group peptidase (Beta-lactamase class C family)</fullName>
    </submittedName>
</protein>
<dbReference type="EMBL" id="JACHNH010000001">
    <property type="protein sequence ID" value="MBB4763619.1"/>
    <property type="molecule type" value="Genomic_DNA"/>
</dbReference>
<dbReference type="AlphaFoldDB" id="A0A7W7HZJ6"/>
<reference evidence="2 3" key="1">
    <citation type="submission" date="2020-08" db="EMBL/GenBank/DDBJ databases">
        <title>Sequencing the genomes of 1000 actinobacteria strains.</title>
        <authorList>
            <person name="Klenk H.-P."/>
        </authorList>
    </citation>
    <scope>NUCLEOTIDE SEQUENCE [LARGE SCALE GENOMIC DNA]</scope>
    <source>
        <strain evidence="2 3">DSM 43149</strain>
    </source>
</reference>
<dbReference type="Gene3D" id="3.40.710.10">
    <property type="entry name" value="DD-peptidase/beta-lactamase superfamily"/>
    <property type="match status" value="1"/>
</dbReference>
<proteinExistence type="predicted"/>
<accession>A0A7W7HZJ6</accession>